<dbReference type="PANTHER" id="PTHR33571:SF12">
    <property type="entry name" value="BSL3053 PROTEIN"/>
    <property type="match status" value="1"/>
</dbReference>
<dbReference type="PROSITE" id="PS50943">
    <property type="entry name" value="HTH_CROC1"/>
    <property type="match status" value="1"/>
</dbReference>
<evidence type="ECO:0000256" key="4">
    <source>
        <dbReference type="ARBA" id="ARBA00022695"/>
    </source>
</evidence>
<name>A0ABN2PL26_9ACTN</name>
<comment type="caution">
    <text evidence="11">The sequence shown here is derived from an EMBL/GenBank/DDBJ whole genome shotgun (WGS) entry which is preliminary data.</text>
</comment>
<evidence type="ECO:0000256" key="3">
    <source>
        <dbReference type="ARBA" id="ARBA00022679"/>
    </source>
</evidence>
<evidence type="ECO:0000256" key="7">
    <source>
        <dbReference type="ARBA" id="ARBA00022840"/>
    </source>
</evidence>
<dbReference type="Proteomes" id="UP001501303">
    <property type="component" value="Unassembled WGS sequence"/>
</dbReference>
<proteinExistence type="inferred from homology"/>
<keyword evidence="2" id="KW-1277">Toxin-antitoxin system</keyword>
<comment type="cofactor">
    <cofactor evidence="1">
        <name>Mg(2+)</name>
        <dbReference type="ChEBI" id="CHEBI:18420"/>
    </cofactor>
</comment>
<dbReference type="CDD" id="cd05403">
    <property type="entry name" value="NT_KNTase_like"/>
    <property type="match status" value="1"/>
</dbReference>
<evidence type="ECO:0000313" key="12">
    <source>
        <dbReference type="Proteomes" id="UP001501303"/>
    </source>
</evidence>
<feature type="domain" description="HTH cro/C1-type" evidence="10">
    <location>
        <begin position="10"/>
        <end position="56"/>
    </location>
</feature>
<protein>
    <recommendedName>
        <fullName evidence="10">HTH cro/C1-type domain-containing protein</fullName>
    </recommendedName>
</protein>
<evidence type="ECO:0000256" key="8">
    <source>
        <dbReference type="ARBA" id="ARBA00022842"/>
    </source>
</evidence>
<evidence type="ECO:0000256" key="9">
    <source>
        <dbReference type="ARBA" id="ARBA00038276"/>
    </source>
</evidence>
<keyword evidence="3" id="KW-0808">Transferase</keyword>
<keyword evidence="12" id="KW-1185">Reference proteome</keyword>
<evidence type="ECO:0000259" key="10">
    <source>
        <dbReference type="PROSITE" id="PS50943"/>
    </source>
</evidence>
<dbReference type="SUPFAM" id="SSF47413">
    <property type="entry name" value="lambda repressor-like DNA-binding domains"/>
    <property type="match status" value="1"/>
</dbReference>
<keyword evidence="7" id="KW-0067">ATP-binding</keyword>
<evidence type="ECO:0000256" key="2">
    <source>
        <dbReference type="ARBA" id="ARBA00022649"/>
    </source>
</evidence>
<sequence length="153" mass="16159">MAAQSPASQVAGIRRAAGLTQRELAELSGVAQPNIAAYENGTRHPSPKMLARLAAAARPRASVALARHKTEVKALAARHKALSVKVFGSVARGEDRPGSDLDLLVSFAPDASLFDQIELVQDLEDTLGVKVDVVSADGLRERHSHIAAEAKPL</sequence>
<reference evidence="11 12" key="1">
    <citation type="journal article" date="2019" name="Int. J. Syst. Evol. Microbiol.">
        <title>The Global Catalogue of Microorganisms (GCM) 10K type strain sequencing project: providing services to taxonomists for standard genome sequencing and annotation.</title>
        <authorList>
            <consortium name="The Broad Institute Genomics Platform"/>
            <consortium name="The Broad Institute Genome Sequencing Center for Infectious Disease"/>
            <person name="Wu L."/>
            <person name="Ma J."/>
        </authorList>
    </citation>
    <scope>NUCLEOTIDE SEQUENCE [LARGE SCALE GENOMIC DNA]</scope>
    <source>
        <strain evidence="11 12">JCM 13581</strain>
    </source>
</reference>
<keyword evidence="4" id="KW-0548">Nucleotidyltransferase</keyword>
<dbReference type="SMART" id="SM00530">
    <property type="entry name" value="HTH_XRE"/>
    <property type="match status" value="1"/>
</dbReference>
<comment type="similarity">
    <text evidence="9">Belongs to the MntA antitoxin family.</text>
</comment>
<evidence type="ECO:0000256" key="6">
    <source>
        <dbReference type="ARBA" id="ARBA00022741"/>
    </source>
</evidence>
<dbReference type="InterPro" id="IPR001387">
    <property type="entry name" value="Cro/C1-type_HTH"/>
</dbReference>
<dbReference type="SUPFAM" id="SSF81301">
    <property type="entry name" value="Nucleotidyltransferase"/>
    <property type="match status" value="1"/>
</dbReference>
<dbReference type="EMBL" id="BAAAMJ010000038">
    <property type="protein sequence ID" value="GAA1924606.1"/>
    <property type="molecule type" value="Genomic_DNA"/>
</dbReference>
<gene>
    <name evidence="11" type="ORF">GCM10009716_36070</name>
</gene>
<dbReference type="RefSeq" id="WP_344263639.1">
    <property type="nucleotide sequence ID" value="NZ_BAAAMJ010000038.1"/>
</dbReference>
<evidence type="ECO:0000256" key="1">
    <source>
        <dbReference type="ARBA" id="ARBA00001946"/>
    </source>
</evidence>
<dbReference type="InterPro" id="IPR010982">
    <property type="entry name" value="Lambda_DNA-bd_dom_sf"/>
</dbReference>
<dbReference type="CDD" id="cd00093">
    <property type="entry name" value="HTH_XRE"/>
    <property type="match status" value="1"/>
</dbReference>
<organism evidence="11 12">
    <name type="scientific">Streptomyces sodiiphilus</name>
    <dbReference type="NCBI Taxonomy" id="226217"/>
    <lineage>
        <taxon>Bacteria</taxon>
        <taxon>Bacillati</taxon>
        <taxon>Actinomycetota</taxon>
        <taxon>Actinomycetes</taxon>
        <taxon>Kitasatosporales</taxon>
        <taxon>Streptomycetaceae</taxon>
        <taxon>Streptomyces</taxon>
    </lineage>
</organism>
<dbReference type="Gene3D" id="3.30.460.10">
    <property type="entry name" value="Beta Polymerase, domain 2"/>
    <property type="match status" value="1"/>
</dbReference>
<dbReference type="Pfam" id="PF01381">
    <property type="entry name" value="HTH_3"/>
    <property type="match status" value="1"/>
</dbReference>
<dbReference type="InterPro" id="IPR052038">
    <property type="entry name" value="Type-VII_TA_antitoxin"/>
</dbReference>
<keyword evidence="8" id="KW-0460">Magnesium</keyword>
<dbReference type="Gene3D" id="1.10.260.40">
    <property type="entry name" value="lambda repressor-like DNA-binding domains"/>
    <property type="match status" value="1"/>
</dbReference>
<dbReference type="InterPro" id="IPR043519">
    <property type="entry name" value="NT_sf"/>
</dbReference>
<dbReference type="Pfam" id="PF01909">
    <property type="entry name" value="NTP_transf_2"/>
    <property type="match status" value="1"/>
</dbReference>
<evidence type="ECO:0000256" key="5">
    <source>
        <dbReference type="ARBA" id="ARBA00022723"/>
    </source>
</evidence>
<dbReference type="PANTHER" id="PTHR33571">
    <property type="entry name" value="SSL8005 PROTEIN"/>
    <property type="match status" value="1"/>
</dbReference>
<keyword evidence="5" id="KW-0479">Metal-binding</keyword>
<accession>A0ABN2PL26</accession>
<dbReference type="InterPro" id="IPR002934">
    <property type="entry name" value="Polymerase_NTP_transf_dom"/>
</dbReference>
<evidence type="ECO:0000313" key="11">
    <source>
        <dbReference type="EMBL" id="GAA1924606.1"/>
    </source>
</evidence>
<keyword evidence="6" id="KW-0547">Nucleotide-binding</keyword>